<dbReference type="InterPro" id="IPR029026">
    <property type="entry name" value="tRNA_m1G_MTases_N"/>
</dbReference>
<gene>
    <name evidence="12" type="ORF">MNEG_9933</name>
</gene>
<evidence type="ECO:0000256" key="3">
    <source>
        <dbReference type="ARBA" id="ARBA00022552"/>
    </source>
</evidence>
<dbReference type="GeneID" id="25742808"/>
<feature type="region of interest" description="Disordered" evidence="10">
    <location>
        <begin position="256"/>
        <end position="291"/>
    </location>
</feature>
<feature type="compositionally biased region" description="Gly residues" evidence="10">
    <location>
        <begin position="35"/>
        <end position="56"/>
    </location>
</feature>
<keyword evidence="4 12" id="KW-0489">Methyltransferase</keyword>
<dbReference type="Gene3D" id="3.40.1280.10">
    <property type="match status" value="1"/>
</dbReference>
<dbReference type="EMBL" id="KK102336">
    <property type="protein sequence ID" value="KIY98029.1"/>
    <property type="molecule type" value="Genomic_DNA"/>
</dbReference>
<dbReference type="SUPFAM" id="SSF75217">
    <property type="entry name" value="alpha/beta knot"/>
    <property type="match status" value="1"/>
</dbReference>
<dbReference type="STRING" id="145388.A0A0D2M363"/>
<dbReference type="GO" id="GO:0005739">
    <property type="term" value="C:mitochondrion"/>
    <property type="evidence" value="ECO:0007669"/>
    <property type="project" value="UniProtKB-SubCell"/>
</dbReference>
<dbReference type="InterPro" id="IPR001537">
    <property type="entry name" value="SpoU_MeTrfase"/>
</dbReference>
<dbReference type="InterPro" id="IPR013123">
    <property type="entry name" value="SpoU_subst-bd"/>
</dbReference>
<dbReference type="Proteomes" id="UP000054498">
    <property type="component" value="Unassembled WGS sequence"/>
</dbReference>
<feature type="compositionally biased region" description="Basic and acidic residues" evidence="10">
    <location>
        <begin position="78"/>
        <end position="115"/>
    </location>
</feature>
<evidence type="ECO:0000256" key="6">
    <source>
        <dbReference type="ARBA" id="ARBA00022691"/>
    </source>
</evidence>
<dbReference type="SMART" id="SM00967">
    <property type="entry name" value="SpoU_sub_bind"/>
    <property type="match status" value="1"/>
</dbReference>
<keyword evidence="3" id="KW-0698">rRNA processing</keyword>
<keyword evidence="7" id="KW-0809">Transit peptide</keyword>
<keyword evidence="6" id="KW-0949">S-adenosyl-L-methionine</keyword>
<comment type="similarity">
    <text evidence="2">Belongs to the class IV-like SAM-binding methyltransferase superfamily. RNA methyltransferase TrmH family.</text>
</comment>
<dbReference type="CDD" id="cd18105">
    <property type="entry name" value="SpoU-like_MRM1"/>
    <property type="match status" value="1"/>
</dbReference>
<evidence type="ECO:0000256" key="5">
    <source>
        <dbReference type="ARBA" id="ARBA00022679"/>
    </source>
</evidence>
<proteinExistence type="inferred from homology"/>
<feature type="compositionally biased region" description="Low complexity" evidence="10">
    <location>
        <begin position="256"/>
        <end position="265"/>
    </location>
</feature>
<dbReference type="GO" id="GO:0016435">
    <property type="term" value="F:rRNA (guanine) methyltransferase activity"/>
    <property type="evidence" value="ECO:0007669"/>
    <property type="project" value="TreeGrafter"/>
</dbReference>
<dbReference type="InterPro" id="IPR029028">
    <property type="entry name" value="Alpha/beta_knot_MTases"/>
</dbReference>
<organism evidence="12 13">
    <name type="scientific">Monoraphidium neglectum</name>
    <dbReference type="NCBI Taxonomy" id="145388"/>
    <lineage>
        <taxon>Eukaryota</taxon>
        <taxon>Viridiplantae</taxon>
        <taxon>Chlorophyta</taxon>
        <taxon>core chlorophytes</taxon>
        <taxon>Chlorophyceae</taxon>
        <taxon>CS clade</taxon>
        <taxon>Sphaeropleales</taxon>
        <taxon>Selenastraceae</taxon>
        <taxon>Monoraphidium</taxon>
    </lineage>
</organism>
<dbReference type="InterPro" id="IPR047261">
    <property type="entry name" value="MRM1_MeTrfase_dom"/>
</dbReference>
<dbReference type="AlphaFoldDB" id="A0A0D2M363"/>
<sequence length="465" mass="47431">MPCVARGSCSEEYPTLQHLVAGPPDQESAERGSSSGSGRGGWGASEGGRSAGYGGGADEERGGRQQYRGGGGLYRGGGRGEDRGRDDDYASRRDDYRGPRDGGRGGGRDAPRRGGQEQYGSGGRGYGGGGGGSDDDEEYGGGRGGRYPARPSKSALRDELFGVVLYGVAPILAALRAKRRTAHVLYIQEGADASTRKDGRAFEECQELASAAGVAVRRASKHDLNMLADNRPHQGLLLDCSPLDWIPLDRLPDAPGAAPAAAGAGEAEEGEEAGRADAEGGAAGGGEAAAAGGRGRHPVWLALDEVVDPQNLGAMLRSAHCLGATGVLASAKNCAPLSAAVSKASAGALEVMTLHNSKNLPRTLADAAERGWAVVGAAGEAAATPVAQFRVNRPTVLVMGNEGVGLRTNVRRACTQMVRIEMGIGPKARRGSGSSSGGEAAVESLNVSVAAGILLHHLIAQEAAP</sequence>
<accession>A0A0D2M363</accession>
<feature type="region of interest" description="Disordered" evidence="10">
    <location>
        <begin position="1"/>
        <end position="152"/>
    </location>
</feature>
<evidence type="ECO:0000313" key="12">
    <source>
        <dbReference type="EMBL" id="KIY98029.1"/>
    </source>
</evidence>
<dbReference type="InterPro" id="IPR029064">
    <property type="entry name" value="Ribosomal_eL30-like_sf"/>
</dbReference>
<keyword evidence="13" id="KW-1185">Reference proteome</keyword>
<evidence type="ECO:0000256" key="1">
    <source>
        <dbReference type="ARBA" id="ARBA00004173"/>
    </source>
</evidence>
<evidence type="ECO:0000256" key="2">
    <source>
        <dbReference type="ARBA" id="ARBA00007228"/>
    </source>
</evidence>
<dbReference type="InterPro" id="IPR047182">
    <property type="entry name" value="MRM1"/>
</dbReference>
<dbReference type="SUPFAM" id="SSF55315">
    <property type="entry name" value="L30e-like"/>
    <property type="match status" value="1"/>
</dbReference>
<evidence type="ECO:0000256" key="9">
    <source>
        <dbReference type="ARBA" id="ARBA00034881"/>
    </source>
</evidence>
<dbReference type="OrthoDB" id="270651at2759"/>
<evidence type="ECO:0000256" key="8">
    <source>
        <dbReference type="ARBA" id="ARBA00023128"/>
    </source>
</evidence>
<dbReference type="KEGG" id="mng:MNEG_9933"/>
<protein>
    <recommendedName>
        <fullName evidence="9">rRNA methyltransferase 1, mitochondrial</fullName>
    </recommendedName>
</protein>
<name>A0A0D2M363_9CHLO</name>
<evidence type="ECO:0000256" key="7">
    <source>
        <dbReference type="ARBA" id="ARBA00022946"/>
    </source>
</evidence>
<dbReference type="PANTHER" id="PTHR46103:SF1">
    <property type="entry name" value="RRNA METHYLTRANSFERASE 1, MITOCHONDRIAL"/>
    <property type="match status" value="1"/>
</dbReference>
<dbReference type="Pfam" id="PF08032">
    <property type="entry name" value="SpoU_sub_bind"/>
    <property type="match status" value="1"/>
</dbReference>
<evidence type="ECO:0000256" key="4">
    <source>
        <dbReference type="ARBA" id="ARBA00022603"/>
    </source>
</evidence>
<reference evidence="12 13" key="1">
    <citation type="journal article" date="2013" name="BMC Genomics">
        <title>Reconstruction of the lipid metabolism for the microalga Monoraphidium neglectum from its genome sequence reveals characteristics suitable for biofuel production.</title>
        <authorList>
            <person name="Bogen C."/>
            <person name="Al-Dilaimi A."/>
            <person name="Albersmeier A."/>
            <person name="Wichmann J."/>
            <person name="Grundmann M."/>
            <person name="Rupp O."/>
            <person name="Lauersen K.J."/>
            <person name="Blifernez-Klassen O."/>
            <person name="Kalinowski J."/>
            <person name="Goesmann A."/>
            <person name="Mussgnug J.H."/>
            <person name="Kruse O."/>
        </authorList>
    </citation>
    <scope>NUCLEOTIDE SEQUENCE [LARGE SCALE GENOMIC DNA]</scope>
    <source>
        <strain evidence="12 13">SAG 48.87</strain>
    </source>
</reference>
<dbReference type="PANTHER" id="PTHR46103">
    <property type="entry name" value="RRNA METHYLTRANSFERASE 1, MITOCHONDRIAL"/>
    <property type="match status" value="1"/>
</dbReference>
<evidence type="ECO:0000313" key="13">
    <source>
        <dbReference type="Proteomes" id="UP000054498"/>
    </source>
</evidence>
<evidence type="ECO:0000256" key="10">
    <source>
        <dbReference type="SAM" id="MobiDB-lite"/>
    </source>
</evidence>
<feature type="compositionally biased region" description="Gly residues" evidence="10">
    <location>
        <begin position="68"/>
        <end position="77"/>
    </location>
</feature>
<feature type="compositionally biased region" description="Gly residues" evidence="10">
    <location>
        <begin position="120"/>
        <end position="132"/>
    </location>
</feature>
<feature type="domain" description="RNA 2-O ribose methyltransferase substrate binding" evidence="11">
    <location>
        <begin position="164"/>
        <end position="246"/>
    </location>
</feature>
<dbReference type="Gene3D" id="3.30.1330.30">
    <property type="match status" value="1"/>
</dbReference>
<dbReference type="RefSeq" id="XP_013897049.1">
    <property type="nucleotide sequence ID" value="XM_014041595.1"/>
</dbReference>
<comment type="subcellular location">
    <subcellularLocation>
        <location evidence="1">Mitochondrion</location>
    </subcellularLocation>
</comment>
<dbReference type="GO" id="GO:0003723">
    <property type="term" value="F:RNA binding"/>
    <property type="evidence" value="ECO:0007669"/>
    <property type="project" value="InterPro"/>
</dbReference>
<keyword evidence="5 12" id="KW-0808">Transferase</keyword>
<keyword evidence="8" id="KW-0496">Mitochondrion</keyword>
<evidence type="ECO:0000259" key="11">
    <source>
        <dbReference type="SMART" id="SM00967"/>
    </source>
</evidence>
<dbReference type="Pfam" id="PF00588">
    <property type="entry name" value="SpoU_methylase"/>
    <property type="match status" value="1"/>
</dbReference>